<dbReference type="PANTHER" id="PTHR43730:SF1">
    <property type="entry name" value="BETA-MANNOSIDASE"/>
    <property type="match status" value="1"/>
</dbReference>
<evidence type="ECO:0008006" key="4">
    <source>
        <dbReference type="Google" id="ProtNLM"/>
    </source>
</evidence>
<dbReference type="GO" id="GO:0004567">
    <property type="term" value="F:beta-mannosidase activity"/>
    <property type="evidence" value="ECO:0007669"/>
    <property type="project" value="TreeGrafter"/>
</dbReference>
<reference evidence="2" key="1">
    <citation type="submission" date="2018-11" db="EMBL/GenBank/DDBJ databases">
        <authorList>
            <consortium name="Pathogen Informatics"/>
        </authorList>
    </citation>
    <scope>NUCLEOTIDE SEQUENCE</scope>
</reference>
<dbReference type="Gene3D" id="3.20.20.80">
    <property type="entry name" value="Glycosidases"/>
    <property type="match status" value="1"/>
</dbReference>
<dbReference type="AlphaFoldDB" id="A0A448WNW9"/>
<comment type="caution">
    <text evidence="2">The sequence shown here is derived from an EMBL/GenBank/DDBJ whole genome shotgun (WGS) entry which is preliminary data.</text>
</comment>
<evidence type="ECO:0000313" key="3">
    <source>
        <dbReference type="Proteomes" id="UP000784294"/>
    </source>
</evidence>
<keyword evidence="1" id="KW-0326">Glycosidase</keyword>
<dbReference type="InterPro" id="IPR050887">
    <property type="entry name" value="Beta-mannosidase_GH2"/>
</dbReference>
<proteinExistence type="predicted"/>
<name>A0A448WNW9_9PLAT</name>
<gene>
    <name evidence="2" type="ORF">PXEA_LOCUS9904</name>
</gene>
<protein>
    <recommendedName>
        <fullName evidence="4">Beta-mannosidase</fullName>
    </recommendedName>
</protein>
<dbReference type="OrthoDB" id="2866996at2759"/>
<organism evidence="2 3">
    <name type="scientific">Protopolystoma xenopodis</name>
    <dbReference type="NCBI Taxonomy" id="117903"/>
    <lineage>
        <taxon>Eukaryota</taxon>
        <taxon>Metazoa</taxon>
        <taxon>Spiralia</taxon>
        <taxon>Lophotrochozoa</taxon>
        <taxon>Platyhelminthes</taxon>
        <taxon>Monogenea</taxon>
        <taxon>Polyopisthocotylea</taxon>
        <taxon>Polystomatidea</taxon>
        <taxon>Polystomatidae</taxon>
        <taxon>Protopolystoma</taxon>
    </lineage>
</organism>
<dbReference type="InterPro" id="IPR017853">
    <property type="entry name" value="GH"/>
</dbReference>
<evidence type="ECO:0000313" key="2">
    <source>
        <dbReference type="EMBL" id="VEL16464.1"/>
    </source>
</evidence>
<dbReference type="PANTHER" id="PTHR43730">
    <property type="entry name" value="BETA-MANNOSIDASE"/>
    <property type="match status" value="1"/>
</dbReference>
<keyword evidence="1" id="KW-0378">Hydrolase</keyword>
<evidence type="ECO:0000256" key="1">
    <source>
        <dbReference type="ARBA" id="ARBA00023295"/>
    </source>
</evidence>
<dbReference type="GO" id="GO:0006516">
    <property type="term" value="P:glycoprotein catabolic process"/>
    <property type="evidence" value="ECO:0007669"/>
    <property type="project" value="TreeGrafter"/>
</dbReference>
<accession>A0A448WNW9</accession>
<sequence>MLFIYITASKFSYMYLTQINQAMAYKAHINRLMRHRCRLIGLNSTDPGSISGTGLSMGAMYWQLNDVWSAPTWSTLDATGQWKMAHYQVRGSGLPRYKLTSPIRSN</sequence>
<dbReference type="EMBL" id="CAAALY010028536">
    <property type="protein sequence ID" value="VEL16464.1"/>
    <property type="molecule type" value="Genomic_DNA"/>
</dbReference>
<keyword evidence="3" id="KW-1185">Reference proteome</keyword>
<dbReference type="SUPFAM" id="SSF51445">
    <property type="entry name" value="(Trans)glycosidases"/>
    <property type="match status" value="1"/>
</dbReference>
<dbReference type="Proteomes" id="UP000784294">
    <property type="component" value="Unassembled WGS sequence"/>
</dbReference>